<dbReference type="Pfam" id="PF00294">
    <property type="entry name" value="PfkB"/>
    <property type="match status" value="1"/>
</dbReference>
<comment type="caution">
    <text evidence="7">The sequence shown here is derived from an EMBL/GenBank/DDBJ whole genome shotgun (WGS) entry which is preliminary data.</text>
</comment>
<evidence type="ECO:0000256" key="1">
    <source>
        <dbReference type="ARBA" id="ARBA00010688"/>
    </source>
</evidence>
<dbReference type="GO" id="GO:0016301">
    <property type="term" value="F:kinase activity"/>
    <property type="evidence" value="ECO:0007669"/>
    <property type="project" value="UniProtKB-KW"/>
</dbReference>
<evidence type="ECO:0000313" key="7">
    <source>
        <dbReference type="EMBL" id="MFC4736824.1"/>
    </source>
</evidence>
<dbReference type="SUPFAM" id="SSF53613">
    <property type="entry name" value="Ribokinase-like"/>
    <property type="match status" value="1"/>
</dbReference>
<dbReference type="PANTHER" id="PTHR43085">
    <property type="entry name" value="HEXOKINASE FAMILY MEMBER"/>
    <property type="match status" value="1"/>
</dbReference>
<keyword evidence="3" id="KW-0547">Nucleotide-binding</keyword>
<keyword evidence="8" id="KW-1185">Reference proteome</keyword>
<dbReference type="InterPro" id="IPR029056">
    <property type="entry name" value="Ribokinase-like"/>
</dbReference>
<dbReference type="CDD" id="cd01166">
    <property type="entry name" value="KdgK"/>
    <property type="match status" value="1"/>
</dbReference>
<comment type="similarity">
    <text evidence="1">Belongs to the carbohydrate kinase PfkB family.</text>
</comment>
<evidence type="ECO:0000256" key="3">
    <source>
        <dbReference type="ARBA" id="ARBA00022741"/>
    </source>
</evidence>
<evidence type="ECO:0000256" key="2">
    <source>
        <dbReference type="ARBA" id="ARBA00022679"/>
    </source>
</evidence>
<dbReference type="EMBL" id="JBHSGK010000009">
    <property type="protein sequence ID" value="MFC4736824.1"/>
    <property type="molecule type" value="Genomic_DNA"/>
</dbReference>
<evidence type="ECO:0000256" key="4">
    <source>
        <dbReference type="ARBA" id="ARBA00022777"/>
    </source>
</evidence>
<dbReference type="InterPro" id="IPR011611">
    <property type="entry name" value="PfkB_dom"/>
</dbReference>
<evidence type="ECO:0000259" key="6">
    <source>
        <dbReference type="Pfam" id="PF00294"/>
    </source>
</evidence>
<dbReference type="Proteomes" id="UP001595896">
    <property type="component" value="Unassembled WGS sequence"/>
</dbReference>
<evidence type="ECO:0000313" key="8">
    <source>
        <dbReference type="Proteomes" id="UP001595896"/>
    </source>
</evidence>
<dbReference type="PANTHER" id="PTHR43085:SF1">
    <property type="entry name" value="PSEUDOURIDINE KINASE-RELATED"/>
    <property type="match status" value="1"/>
</dbReference>
<name>A0ABV9NXU8_9BACI</name>
<dbReference type="InterPro" id="IPR050306">
    <property type="entry name" value="PfkB_Carbo_kinase"/>
</dbReference>
<keyword evidence="2" id="KW-0808">Transferase</keyword>
<accession>A0ABV9NXU8</accession>
<dbReference type="PROSITE" id="PS00584">
    <property type="entry name" value="PFKB_KINASES_2"/>
    <property type="match status" value="1"/>
</dbReference>
<dbReference type="Gene3D" id="3.40.1190.20">
    <property type="match status" value="1"/>
</dbReference>
<evidence type="ECO:0000256" key="5">
    <source>
        <dbReference type="ARBA" id="ARBA00022840"/>
    </source>
</evidence>
<gene>
    <name evidence="7" type="ORF">ACFO4L_09535</name>
</gene>
<dbReference type="InterPro" id="IPR002173">
    <property type="entry name" value="Carboh/pur_kinase_PfkB_CS"/>
</dbReference>
<sequence length="325" mass="35164">MMSPEVITMGETMVIMNPQQDLPLEYVDTFRKQIGGAESNVAVGVARLGHTSGWISRVGDDPFGTYIEKTLRGEGIDLSHVARDQQAPTGFFFKERRRAASVNVYYYRAGSAASRLQPGDVDPEYVAGAKLVHLSGILPALSTDCRHAADQLQETAKNAAIPVVFDPNVRMKLWNSREEAAEILNRYALASDYVLIGQSEGELLADEREPEAIASFYQRQNPELTVVVKLGEDGAFVSAPSEQLYVAGYPVQNVTDPIGAGDAFAAAFMSGLLHEETLSKSVQLGNAAGACTVQAAGDIEGFPSRQELDTLIQAEGKRPAEDVNR</sequence>
<organism evidence="7 8">
    <name type="scientific">Bacillus daqingensis</name>
    <dbReference type="NCBI Taxonomy" id="872396"/>
    <lineage>
        <taxon>Bacteria</taxon>
        <taxon>Bacillati</taxon>
        <taxon>Bacillota</taxon>
        <taxon>Bacilli</taxon>
        <taxon>Bacillales</taxon>
        <taxon>Bacillaceae</taxon>
        <taxon>Bacillus</taxon>
    </lineage>
</organism>
<proteinExistence type="inferred from homology"/>
<dbReference type="RefSeq" id="WP_377909436.1">
    <property type="nucleotide sequence ID" value="NZ_JBHSGK010000009.1"/>
</dbReference>
<keyword evidence="4 7" id="KW-0418">Kinase</keyword>
<keyword evidence="5" id="KW-0067">ATP-binding</keyword>
<reference evidence="8" key="1">
    <citation type="journal article" date="2019" name="Int. J. Syst. Evol. Microbiol.">
        <title>The Global Catalogue of Microorganisms (GCM) 10K type strain sequencing project: providing services to taxonomists for standard genome sequencing and annotation.</title>
        <authorList>
            <consortium name="The Broad Institute Genomics Platform"/>
            <consortium name="The Broad Institute Genome Sequencing Center for Infectious Disease"/>
            <person name="Wu L."/>
            <person name="Ma J."/>
        </authorList>
    </citation>
    <scope>NUCLEOTIDE SEQUENCE [LARGE SCALE GENOMIC DNA]</scope>
    <source>
        <strain evidence="8">JCM 12165</strain>
    </source>
</reference>
<protein>
    <submittedName>
        <fullName evidence="7">Sugar kinase</fullName>
    </submittedName>
</protein>
<feature type="domain" description="Carbohydrate kinase PfkB" evidence="6">
    <location>
        <begin position="5"/>
        <end position="303"/>
    </location>
</feature>